<keyword evidence="2" id="KW-1185">Reference proteome</keyword>
<dbReference type="Proteomes" id="UP000324222">
    <property type="component" value="Unassembled WGS sequence"/>
</dbReference>
<proteinExistence type="predicted"/>
<accession>A0A5B7DCZ6</accession>
<gene>
    <name evidence="1" type="ORF">E2C01_011814</name>
</gene>
<reference evidence="1 2" key="1">
    <citation type="submission" date="2019-05" db="EMBL/GenBank/DDBJ databases">
        <title>Another draft genome of Portunus trituberculatus and its Hox gene families provides insights of decapod evolution.</title>
        <authorList>
            <person name="Jeong J.-H."/>
            <person name="Song I."/>
            <person name="Kim S."/>
            <person name="Choi T."/>
            <person name="Kim D."/>
            <person name="Ryu S."/>
            <person name="Kim W."/>
        </authorList>
    </citation>
    <scope>NUCLEOTIDE SEQUENCE [LARGE SCALE GENOMIC DNA]</scope>
    <source>
        <tissue evidence="1">Muscle</tissue>
    </source>
</reference>
<name>A0A5B7DCZ6_PORTR</name>
<evidence type="ECO:0000313" key="1">
    <source>
        <dbReference type="EMBL" id="MPC18915.1"/>
    </source>
</evidence>
<dbReference type="AlphaFoldDB" id="A0A5B7DCZ6"/>
<protein>
    <submittedName>
        <fullName evidence="1">Uncharacterized protein</fullName>
    </submittedName>
</protein>
<organism evidence="1 2">
    <name type="scientific">Portunus trituberculatus</name>
    <name type="common">Swimming crab</name>
    <name type="synonym">Neptunus trituberculatus</name>
    <dbReference type="NCBI Taxonomy" id="210409"/>
    <lineage>
        <taxon>Eukaryota</taxon>
        <taxon>Metazoa</taxon>
        <taxon>Ecdysozoa</taxon>
        <taxon>Arthropoda</taxon>
        <taxon>Crustacea</taxon>
        <taxon>Multicrustacea</taxon>
        <taxon>Malacostraca</taxon>
        <taxon>Eumalacostraca</taxon>
        <taxon>Eucarida</taxon>
        <taxon>Decapoda</taxon>
        <taxon>Pleocyemata</taxon>
        <taxon>Brachyura</taxon>
        <taxon>Eubrachyura</taxon>
        <taxon>Portunoidea</taxon>
        <taxon>Portunidae</taxon>
        <taxon>Portuninae</taxon>
        <taxon>Portunus</taxon>
    </lineage>
</organism>
<comment type="caution">
    <text evidence="1">The sequence shown here is derived from an EMBL/GenBank/DDBJ whole genome shotgun (WGS) entry which is preliminary data.</text>
</comment>
<dbReference type="EMBL" id="VSRR010000721">
    <property type="protein sequence ID" value="MPC18915.1"/>
    <property type="molecule type" value="Genomic_DNA"/>
</dbReference>
<evidence type="ECO:0000313" key="2">
    <source>
        <dbReference type="Proteomes" id="UP000324222"/>
    </source>
</evidence>
<sequence length="75" mass="8447">MVVEPGSWYRKSTEHLENFEAQNEPIHRLRELRMRSPGPLHRLSLSPSVSPTSQLAIGSEVGSTCSVAMCWILRV</sequence>